<reference evidence="3" key="1">
    <citation type="submission" date="2021-02" db="EMBL/GenBank/DDBJ databases">
        <authorList>
            <person name="Dougan E. K."/>
            <person name="Rhodes N."/>
            <person name="Thang M."/>
            <person name="Chan C."/>
        </authorList>
    </citation>
    <scope>NUCLEOTIDE SEQUENCE</scope>
</reference>
<evidence type="ECO:0000259" key="2">
    <source>
        <dbReference type="PROSITE" id="PS50011"/>
    </source>
</evidence>
<dbReference type="EMBL" id="CAJNNW010037442">
    <property type="protein sequence ID" value="CAE8741817.1"/>
    <property type="molecule type" value="Genomic_DNA"/>
</dbReference>
<dbReference type="Gene3D" id="1.10.510.10">
    <property type="entry name" value="Transferase(Phosphotransferase) domain 1"/>
    <property type="match status" value="1"/>
</dbReference>
<protein>
    <recommendedName>
        <fullName evidence="2">Protein kinase domain-containing protein</fullName>
    </recommendedName>
</protein>
<dbReference type="GO" id="GO:0004672">
    <property type="term" value="F:protein kinase activity"/>
    <property type="evidence" value="ECO:0007669"/>
    <property type="project" value="InterPro"/>
</dbReference>
<feature type="compositionally biased region" description="Low complexity" evidence="1">
    <location>
        <begin position="1331"/>
        <end position="1357"/>
    </location>
</feature>
<organism evidence="3 4">
    <name type="scientific">Polarella glacialis</name>
    <name type="common">Dinoflagellate</name>
    <dbReference type="NCBI Taxonomy" id="89957"/>
    <lineage>
        <taxon>Eukaryota</taxon>
        <taxon>Sar</taxon>
        <taxon>Alveolata</taxon>
        <taxon>Dinophyceae</taxon>
        <taxon>Suessiales</taxon>
        <taxon>Suessiaceae</taxon>
        <taxon>Polarella</taxon>
    </lineage>
</organism>
<dbReference type="Gene3D" id="1.10.8.1220">
    <property type="match status" value="1"/>
</dbReference>
<proteinExistence type="predicted"/>
<sequence>MKEDHLQRVRAVKIVQADGKSGEWSVQAILLREAGLLQDLKHHNIIRYYDFYMDIHFLYVVMELCTGGEVFAKSVGLESFTEADAAGLAAQMLSAIHYIHGRNIMHRDIKAENFMLSNATKKSVVKMIDFGLGCTFKPDQVFEIVVGTPLYMAPELVSKRYDYRVDVWAFGVLMYLLMYGDYPFRGDSDEEIMGLVLTEPIKWNTPQKFAPETLDFLKQLLVRNPNKRITTCEALNHPFVSVSSCPELARSMSMRSEAGDLKEVVRSAIRKVSQTKKKVDPEVEKLRGQKMKKINDDFGKGIRHGHRLGSTPNEDFMDRSASGGQIALYRRLGRSSLGNSPFRSLGNSPFRRSDQARSLDEADQAAPAKKMKISPPAQVHVANCRMRQVRWERGSRGHEGMQGFLSSLEDASRALKRPRPALPWELGAVGLVLGRTLPGGKPLEHLQPTGADPPLPPHVLVRSVPSALPAAAGSGDVKRPHGRPQDDAAFAAIVKKIAKVDWGMAEKTDVKRQLVLERLKGIVMQAPEGSVTGRQLLEAASSDDVEAEVHHIITNTFASRKLNTLQVRTGSLAMYVRWFFRSKHDPNLPAHGGADEVLQSARVTGSTLRQYMTKRPLKQKDCLKVKQVKDLETFLAQDTVDKKMLCDQVGAGFFVLCKFGRARFSDAQSVEKLLLDVDIDGCGYLEASTLETKTSNRKNRRRRFLDMVAPANGLVYHGWATRWLQLRKRAGLLEGPGIPLLPAPQADGSWAQARLDAAEAAVWLRELLAKTGSRRDDLANVATHSAKATGLSWAAKYGVGEGNPDATRSGRWLKLRATALDDEETFSELHDRLEQDPIAELESSAGEDVSSDTEVVNTSDDDEEVDQAEVEARARADEVAAEALFGQPKKPGRRNVLAKATMFKHRARGAFHFGEESNEDVLACGRRIEPIFFVQLEQTPAFAWPRCNTCFGNQGAEDCRSQVARVWRQVRRDALRAVSVPVVHMVLGFAKMANLDSEAVFRARALAIGLQEQEVLRAVSSGWKTFAAFAFSCNHTPGSADETSFNVMAVKVVGGTAGVPEANRVHVVRRLFFEAFTLAAADLRRKVDSTDADAPRKLAAPERASRYAGQVAKLIGLVLEDELECSHALIDLAIQSYEDDVLTYIPWASCATRSQELMGVKKDPFLKTDANGTLKLALVDDRSVANLSTDLRIHRALQRRGLAYDQAMIVDFHTHEKWVQVLLAALARVPPEGYTEVKLEQLVNADKELFRKILSRTRAGIKVAANGSKPVQAAMLALADDVDVRHFLTPLPGRPAEKRPHGQAAEESMSMGKKKRARKAAQKAKDGGVGAAAASAPARGQPSSGKGPGKGKQQNPGPRMPKELEGMVNKLGDKILCYAFNINGCDNAKLAGVDGVTIETISACKTKVSGPATEGGATAKRGRAEAEVRLEKGIDVQGEGEASSGCPPDDAQSKGPSGHFGPHHKSWTADSVASAGVKKVSILPRRAAVRNGVESQGETVASKNGGARSAAAEAFEKRQMATRPSRIQGTDRTRVEKANLVFDFVAKFAIECEAQGVGFSVENPTRSHMWNMPLFQTLAQSNGVFMVTFHQCCHGGDRDKWSSWLTNVPALSADEAAYPAALCRRVAGAVREFLLAKGFKLQSVQHGAVPYLNESDMRRAGMQAGAGRQPRGRKFAPLVPEFKQVLVLAVEEEADKKVVKQWKRGLDRQTVIAGVTLPKEAKLIRIRLPEGGLRGSDAGADEDKETFDWRNVEGLARFTAEIGVPWSPEELLEKAKEAVHPVDGQSWVDDDTLRAIFDALTFGPTRMAAERIARLQRYKEMSADAGVRDKKLAEEVVRGFKMNVMAAATGEFPPRFRPPQINERELMSTAKWSRAVLLESIRSSGDDKLDREVYESTISERDAQWLAGPFSAEELSKRLGPLWILNRRFGLLQGLKCRNVDDMSENGTNSAFGSSEKIDLGGVDEIAAVIKVFAGAVKDDRGVKVTLADGAELAGWLAEDLSVAQARALQGRTLDLEAAYKQLLIAPESLRTAVVGVWNPVLGKAELFESRALPFGASASVTAFNRYARALRLICCRLFSMAIVNYFDDFPHVELESLANNGLLVVEEVFALLGVKVSLSAKKRKPLDTDFDALGVKFQLALLASAGKLVVTNTPERVVSLLKTLDQVLQSGTLRPGEAAELRGKLLYAEAQTFGRVARAAMHPIGLRSLQRHGHHLIDSVLSDSLNWMQWHLRHAKPREIDCRCTRPPVIVLTDGACESVDGMLATCGGIMLDPENGEKRSFGFKMHDEVTAELQAISGAQIIGQAELLPVLVAKRIWAKLEFTEAERLGFVRDASYKRNLANQVLLAHLDDCRQILSANTDARGQAECTVINFTVTEQGLEEFHVSPVCCGWVAGGPKGRIAAWPDLAKTKSELIQQQNEFKVRLADLESYLLEKLAGAEGDILEDTELVFGLEDAKFTSDDVKEKVKLAQETEAKINVISENYRPTANRGALLFFLMMDLCKMHTFYKYSLDAFVMVVTRAVTSVTLRKPKEKKQVEVPVEEDPFIEKNKGSAEHGEKADTGEDHQEHEHAEGEVQPEVASQEEEEEEEEIVDLSGKELTQRVSVLEEVVTIFVFSYLRRGLLDADKLTVASMLALRILVRSGAVQPAELNLLIRAPLDPNAPPMPETTRSWLTEPQWAQLKSLEQIPAFKTSSHALTHNMEQDSLGWKRWFAEERAEASDLPRACRDLGTFHRLFLLRVLRPDRI</sequence>
<feature type="region of interest" description="Disordered" evidence="1">
    <location>
        <begin position="841"/>
        <end position="864"/>
    </location>
</feature>
<dbReference type="GO" id="GO:0007018">
    <property type="term" value="P:microtubule-based movement"/>
    <property type="evidence" value="ECO:0007669"/>
    <property type="project" value="InterPro"/>
</dbReference>
<feature type="domain" description="Protein kinase" evidence="2">
    <location>
        <begin position="1"/>
        <end position="240"/>
    </location>
</feature>
<feature type="compositionally biased region" description="Basic and acidic residues" evidence="1">
    <location>
        <begin position="2548"/>
        <end position="2576"/>
    </location>
</feature>
<dbReference type="Pfam" id="PF12781">
    <property type="entry name" value="AAA_9"/>
    <property type="match status" value="1"/>
</dbReference>
<dbReference type="Pfam" id="PF00069">
    <property type="entry name" value="Pkinase"/>
    <property type="match status" value="1"/>
</dbReference>
<dbReference type="GO" id="GO:0051959">
    <property type="term" value="F:dynein light intermediate chain binding"/>
    <property type="evidence" value="ECO:0007669"/>
    <property type="project" value="InterPro"/>
</dbReference>
<name>A0A813LS17_POLGL</name>
<feature type="compositionally biased region" description="Polar residues" evidence="1">
    <location>
        <begin position="1493"/>
        <end position="1502"/>
    </location>
</feature>
<feature type="region of interest" description="Disordered" evidence="1">
    <location>
        <begin position="1289"/>
        <end position="1364"/>
    </location>
</feature>
<dbReference type="InterPro" id="IPR000719">
    <property type="entry name" value="Prot_kinase_dom"/>
</dbReference>
<dbReference type="InterPro" id="IPR026983">
    <property type="entry name" value="DHC"/>
</dbReference>
<dbReference type="PROSITE" id="PS00108">
    <property type="entry name" value="PROTEIN_KINASE_ST"/>
    <property type="match status" value="1"/>
</dbReference>
<feature type="region of interest" description="Disordered" evidence="1">
    <location>
        <begin position="1491"/>
        <end position="1528"/>
    </location>
</feature>
<feature type="region of interest" description="Disordered" evidence="1">
    <location>
        <begin position="2535"/>
        <end position="2597"/>
    </location>
</feature>
<feature type="region of interest" description="Disordered" evidence="1">
    <location>
        <begin position="296"/>
        <end position="319"/>
    </location>
</feature>
<dbReference type="InterPro" id="IPR011009">
    <property type="entry name" value="Kinase-like_dom_sf"/>
</dbReference>
<feature type="compositionally biased region" description="Basic residues" evidence="1">
    <location>
        <begin position="1312"/>
        <end position="1322"/>
    </location>
</feature>
<evidence type="ECO:0000256" key="1">
    <source>
        <dbReference type="SAM" id="MobiDB-lite"/>
    </source>
</evidence>
<feature type="compositionally biased region" description="Polar residues" evidence="1">
    <location>
        <begin position="338"/>
        <end position="347"/>
    </location>
</feature>
<dbReference type="GO" id="GO:0005524">
    <property type="term" value="F:ATP binding"/>
    <property type="evidence" value="ECO:0007669"/>
    <property type="project" value="InterPro"/>
</dbReference>
<dbReference type="InterPro" id="IPR008271">
    <property type="entry name" value="Ser/Thr_kinase_AS"/>
</dbReference>
<accession>A0A813LS17</accession>
<dbReference type="GO" id="GO:0045505">
    <property type="term" value="F:dynein intermediate chain binding"/>
    <property type="evidence" value="ECO:0007669"/>
    <property type="project" value="InterPro"/>
</dbReference>
<comment type="caution">
    <text evidence="3">The sequence shown here is derived from an EMBL/GenBank/DDBJ whole genome shotgun (WGS) entry which is preliminary data.</text>
</comment>
<dbReference type="InterPro" id="IPR035706">
    <property type="entry name" value="AAA_9"/>
</dbReference>
<dbReference type="SMART" id="SM00220">
    <property type="entry name" value="S_TKc"/>
    <property type="match status" value="1"/>
</dbReference>
<feature type="non-terminal residue" evidence="3">
    <location>
        <position position="1"/>
    </location>
</feature>
<dbReference type="SUPFAM" id="SSF56112">
    <property type="entry name" value="Protein kinase-like (PK-like)"/>
    <property type="match status" value="1"/>
</dbReference>
<dbReference type="PANTHER" id="PTHR22878:SF69">
    <property type="entry name" value="DYNEIN HEAVY CHAIN"/>
    <property type="match status" value="1"/>
</dbReference>
<evidence type="ECO:0000313" key="4">
    <source>
        <dbReference type="Proteomes" id="UP000626109"/>
    </source>
</evidence>
<dbReference type="PROSITE" id="PS50011">
    <property type="entry name" value="PROTEIN_KINASE_DOM"/>
    <property type="match status" value="1"/>
</dbReference>
<evidence type="ECO:0000313" key="3">
    <source>
        <dbReference type="EMBL" id="CAE8741817.1"/>
    </source>
</evidence>
<feature type="compositionally biased region" description="Acidic residues" evidence="1">
    <location>
        <begin position="2584"/>
        <end position="2595"/>
    </location>
</feature>
<dbReference type="PANTHER" id="PTHR22878">
    <property type="entry name" value="DYNEIN HEAVY CHAIN 6, AXONEMAL-LIKE-RELATED"/>
    <property type="match status" value="1"/>
</dbReference>
<dbReference type="Gene3D" id="6.10.140.1060">
    <property type="match status" value="1"/>
</dbReference>
<gene>
    <name evidence="3" type="ORF">PGLA2088_LOCUS50681</name>
</gene>
<feature type="region of interest" description="Disordered" evidence="1">
    <location>
        <begin position="1434"/>
        <end position="1467"/>
    </location>
</feature>
<dbReference type="GO" id="GO:0030286">
    <property type="term" value="C:dynein complex"/>
    <property type="evidence" value="ECO:0007669"/>
    <property type="project" value="InterPro"/>
</dbReference>
<feature type="region of interest" description="Disordered" evidence="1">
    <location>
        <begin position="338"/>
        <end position="372"/>
    </location>
</feature>
<dbReference type="Proteomes" id="UP000626109">
    <property type="component" value="Unassembled WGS sequence"/>
</dbReference>
<feature type="non-terminal residue" evidence="3">
    <location>
        <position position="2749"/>
    </location>
</feature>
<feature type="compositionally biased region" description="Basic and acidic residues" evidence="1">
    <location>
        <begin position="351"/>
        <end position="360"/>
    </location>
</feature>